<evidence type="ECO:0000256" key="1">
    <source>
        <dbReference type="ARBA" id="ARBA00022801"/>
    </source>
</evidence>
<protein>
    <submittedName>
        <fullName evidence="3">Alpha/beta hydrolase</fullName>
    </submittedName>
</protein>
<feature type="domain" description="AB hydrolase-1" evidence="2">
    <location>
        <begin position="29"/>
        <end position="285"/>
    </location>
</feature>
<evidence type="ECO:0000259" key="2">
    <source>
        <dbReference type="Pfam" id="PF00561"/>
    </source>
</evidence>
<name>A0A9X1U514_9SPHN</name>
<dbReference type="AlphaFoldDB" id="A0A9X1U514"/>
<dbReference type="PRINTS" id="PR00111">
    <property type="entry name" value="ABHYDROLASE"/>
</dbReference>
<dbReference type="EMBL" id="JAKFGM010000002">
    <property type="protein sequence ID" value="MCF2514706.1"/>
    <property type="molecule type" value="Genomic_DNA"/>
</dbReference>
<dbReference type="SUPFAM" id="SSF53474">
    <property type="entry name" value="alpha/beta-Hydrolases"/>
    <property type="match status" value="1"/>
</dbReference>
<keyword evidence="1 3" id="KW-0378">Hydrolase</keyword>
<gene>
    <name evidence="3" type="ORF">LVY65_06465</name>
</gene>
<dbReference type="PANTHER" id="PTHR43329">
    <property type="entry name" value="EPOXIDE HYDROLASE"/>
    <property type="match status" value="1"/>
</dbReference>
<dbReference type="InterPro" id="IPR000073">
    <property type="entry name" value="AB_hydrolase_1"/>
</dbReference>
<evidence type="ECO:0000313" key="3">
    <source>
        <dbReference type="EMBL" id="MCF2514706.1"/>
    </source>
</evidence>
<dbReference type="Gene3D" id="3.40.50.1820">
    <property type="entry name" value="alpha/beta hydrolase"/>
    <property type="match status" value="1"/>
</dbReference>
<organism evidence="3 4">
    <name type="scientific">Sphingomonas cremea</name>
    <dbReference type="NCBI Taxonomy" id="2904799"/>
    <lineage>
        <taxon>Bacteria</taxon>
        <taxon>Pseudomonadati</taxon>
        <taxon>Pseudomonadota</taxon>
        <taxon>Alphaproteobacteria</taxon>
        <taxon>Sphingomonadales</taxon>
        <taxon>Sphingomonadaceae</taxon>
        <taxon>Sphingomonas</taxon>
    </lineage>
</organism>
<dbReference type="InterPro" id="IPR029058">
    <property type="entry name" value="AB_hydrolase_fold"/>
</dbReference>
<dbReference type="Pfam" id="PF00561">
    <property type="entry name" value="Abhydrolase_1"/>
    <property type="match status" value="1"/>
</dbReference>
<comment type="caution">
    <text evidence="3">The sequence shown here is derived from an EMBL/GenBank/DDBJ whole genome shotgun (WGS) entry which is preliminary data.</text>
</comment>
<sequence>MSGELPQRRVPLSTGITMNVAFAGPDDAPPVVLVHGFPESHRTWREVAARFDDRFRLIMPDLRGFGQSDRPQDVAAYAAEALIADIFALADALNIDRFALVGHDWGGAIAWAAALRGDLRIERLAIINSPHPLIFQRSLIEDEAQRAGSQYIRAFRDPKLESGIEAMGFPTFFEKSFSKHVDLAKIPAEERQRYIDDWSRPGALTAMLNWYRASHIVVPTPGEHASMPAWVGRGVPKLKIPVRVIWGMEDKALLPVQLEGIGEVGDDVDVFPLKGVGHFAPWEAPDQVSEALAPFLAAA</sequence>
<dbReference type="GO" id="GO:0016787">
    <property type="term" value="F:hydrolase activity"/>
    <property type="evidence" value="ECO:0007669"/>
    <property type="project" value="UniProtKB-KW"/>
</dbReference>
<proteinExistence type="predicted"/>
<dbReference type="Proteomes" id="UP001139410">
    <property type="component" value="Unassembled WGS sequence"/>
</dbReference>
<dbReference type="InterPro" id="IPR000639">
    <property type="entry name" value="Epox_hydrolase-like"/>
</dbReference>
<dbReference type="RefSeq" id="WP_235067211.1">
    <property type="nucleotide sequence ID" value="NZ_JAKFGM010000002.1"/>
</dbReference>
<accession>A0A9X1U514</accession>
<reference evidence="3" key="1">
    <citation type="submission" date="2022-01" db="EMBL/GenBank/DDBJ databases">
        <authorList>
            <person name="Jo J.-H."/>
            <person name="Im W.-T."/>
        </authorList>
    </citation>
    <scope>NUCLEOTIDE SEQUENCE</scope>
    <source>
        <strain evidence="3">G124</strain>
    </source>
</reference>
<keyword evidence="4" id="KW-1185">Reference proteome</keyword>
<evidence type="ECO:0000313" key="4">
    <source>
        <dbReference type="Proteomes" id="UP001139410"/>
    </source>
</evidence>
<dbReference type="PRINTS" id="PR00412">
    <property type="entry name" value="EPOXHYDRLASE"/>
</dbReference>